<dbReference type="InterPro" id="IPR013320">
    <property type="entry name" value="ConA-like_dom_sf"/>
</dbReference>
<feature type="non-terminal residue" evidence="2">
    <location>
        <position position="1"/>
    </location>
</feature>
<comment type="caution">
    <text evidence="2">The sequence shown here is derived from an EMBL/GenBank/DDBJ whole genome shotgun (WGS) entry which is preliminary data.</text>
</comment>
<dbReference type="OrthoDB" id="6270329at2759"/>
<dbReference type="AlphaFoldDB" id="A0A7L2ZAN6"/>
<feature type="domain" description="B30.2/SPRY" evidence="1">
    <location>
        <begin position="1"/>
        <end position="62"/>
    </location>
</feature>
<dbReference type="InterPro" id="IPR001870">
    <property type="entry name" value="B30.2/SPRY"/>
</dbReference>
<organism evidence="2 3">
    <name type="scientific">Jacana jacana</name>
    <name type="common">Wattled jacana</name>
    <name type="synonym">Parra jacana</name>
    <dbReference type="NCBI Taxonomy" id="54508"/>
    <lineage>
        <taxon>Eukaryota</taxon>
        <taxon>Metazoa</taxon>
        <taxon>Chordata</taxon>
        <taxon>Craniata</taxon>
        <taxon>Vertebrata</taxon>
        <taxon>Euteleostomi</taxon>
        <taxon>Archelosauria</taxon>
        <taxon>Archosauria</taxon>
        <taxon>Dinosauria</taxon>
        <taxon>Saurischia</taxon>
        <taxon>Theropoda</taxon>
        <taxon>Coelurosauria</taxon>
        <taxon>Aves</taxon>
        <taxon>Neognathae</taxon>
        <taxon>Neoaves</taxon>
        <taxon>Charadriiformes</taxon>
        <taxon>Jacanidae</taxon>
        <taxon>Jacana</taxon>
    </lineage>
</organism>
<proteinExistence type="predicted"/>
<keyword evidence="3" id="KW-1185">Reference proteome</keyword>
<evidence type="ECO:0000313" key="2">
    <source>
        <dbReference type="EMBL" id="NXT03636.1"/>
    </source>
</evidence>
<accession>A0A7L2ZAN6</accession>
<dbReference type="Pfam" id="PF00622">
    <property type="entry name" value="SPRY"/>
    <property type="match status" value="1"/>
</dbReference>
<feature type="non-terminal residue" evidence="2">
    <location>
        <position position="62"/>
    </location>
</feature>
<evidence type="ECO:0000259" key="1">
    <source>
        <dbReference type="PROSITE" id="PS50188"/>
    </source>
</evidence>
<dbReference type="EMBL" id="VZTM01069956">
    <property type="protein sequence ID" value="NXT03636.1"/>
    <property type="molecule type" value="Genomic_DNA"/>
</dbReference>
<dbReference type="SUPFAM" id="SSF49899">
    <property type="entry name" value="Concanavalin A-like lectins/glucanases"/>
    <property type="match status" value="1"/>
</dbReference>
<sequence length="62" mass="6711">IGVAKESVPRDCVLQLKPEAGVWALCHSNGGYVAHTSPHVTLLTLHTVPKQMGIFLDCEEGR</sequence>
<dbReference type="InterPro" id="IPR003877">
    <property type="entry name" value="SPRY_dom"/>
</dbReference>
<dbReference type="InterPro" id="IPR043136">
    <property type="entry name" value="B30.2/SPRY_sf"/>
</dbReference>
<protein>
    <submittedName>
        <fullName evidence="2">TRI26 protein</fullName>
    </submittedName>
</protein>
<dbReference type="Proteomes" id="UP000550086">
    <property type="component" value="Unassembled WGS sequence"/>
</dbReference>
<gene>
    <name evidence="2" type="primary">Trim26_1</name>
    <name evidence="2" type="ORF">JACJAC_R14479</name>
</gene>
<name>A0A7L2ZAN6_JACJC</name>
<evidence type="ECO:0000313" key="3">
    <source>
        <dbReference type="Proteomes" id="UP000550086"/>
    </source>
</evidence>
<dbReference type="PROSITE" id="PS50188">
    <property type="entry name" value="B302_SPRY"/>
    <property type="match status" value="1"/>
</dbReference>
<dbReference type="Gene3D" id="2.60.120.920">
    <property type="match status" value="1"/>
</dbReference>
<reference evidence="2 3" key="1">
    <citation type="submission" date="2019-09" db="EMBL/GenBank/DDBJ databases">
        <title>Bird 10,000 Genomes (B10K) Project - Family phase.</title>
        <authorList>
            <person name="Zhang G."/>
        </authorList>
    </citation>
    <scope>NUCLEOTIDE SEQUENCE [LARGE SCALE GENOMIC DNA]</scope>
    <source>
        <strain evidence="2">B10K-DU-002-59</strain>
        <tissue evidence="2">Muscle</tissue>
    </source>
</reference>